<dbReference type="AlphaFoldDB" id="A0A364Y0L4"/>
<organism evidence="2 3">
    <name type="scientific">Pseudochryseolinea flava</name>
    <dbReference type="NCBI Taxonomy" id="2059302"/>
    <lineage>
        <taxon>Bacteria</taxon>
        <taxon>Pseudomonadati</taxon>
        <taxon>Bacteroidota</taxon>
        <taxon>Cytophagia</taxon>
        <taxon>Cytophagales</taxon>
        <taxon>Fulvivirgaceae</taxon>
        <taxon>Pseudochryseolinea</taxon>
    </lineage>
</organism>
<keyword evidence="1" id="KW-0732">Signal</keyword>
<reference evidence="2 3" key="1">
    <citation type="submission" date="2018-06" db="EMBL/GenBank/DDBJ databases">
        <title>Chryseolinea flavus sp. nov., a member of the phylum Bacteroidetes isolated from soil.</title>
        <authorList>
            <person name="Li Y."/>
            <person name="Wang J."/>
        </authorList>
    </citation>
    <scope>NUCLEOTIDE SEQUENCE [LARGE SCALE GENOMIC DNA]</scope>
    <source>
        <strain evidence="2 3">SDU1-6</strain>
    </source>
</reference>
<dbReference type="InterPro" id="IPR008928">
    <property type="entry name" value="6-hairpin_glycosidase_sf"/>
</dbReference>
<evidence type="ECO:0000313" key="2">
    <source>
        <dbReference type="EMBL" id="RAW00195.1"/>
    </source>
</evidence>
<sequence length="390" mass="45004">MIRLLAFLTLFVFSCSSCKAPEDDQLIDPDDNGPSQPELSYKEKAKEVYDLIQTKYKTGDLYKENYPAQGDDIVSYLWPYVGMLRAGNLLYELGYPQDIHTKIFDALEKYYVSRTELPGYQAEPVTNGTRDIFYDDNCIVAMELINAYKLTKKQVYLDRVIAITEFIMSGEDDRLGGGMYWLESVSRNCNDGVNCIKAANTTAYGAYVGAEMYKLTSANKYLTYAKRLYAWNYNNLRDTDNLYWNDKHITSGQINATKWTYNAAMMILAGISLHEITKEQSYLDQAIATARSSYSKFTKVVNDQLFYPSNDPWFNVELMKAFVELSKYDDTSKTYVQTFIRNADYAWSKARTKEGQFYEDWSGRSQGRYYWLLHQACMIEAYGLAALYLK</sequence>
<dbReference type="PANTHER" id="PTHR47791:SF4">
    <property type="entry name" value="(PUTATIVE SECRETED PROTEIN)-RELATED"/>
    <property type="match status" value="1"/>
</dbReference>
<dbReference type="InterPro" id="IPR005198">
    <property type="entry name" value="Glyco_hydro_76"/>
</dbReference>
<dbReference type="RefSeq" id="WP_112748033.1">
    <property type="nucleotide sequence ID" value="NZ_QMFY01000008.1"/>
</dbReference>
<dbReference type="InterPro" id="IPR014512">
    <property type="entry name" value="O_gly_hydro"/>
</dbReference>
<protein>
    <submittedName>
        <fullName evidence="2">Glycosyltransferase</fullName>
    </submittedName>
</protein>
<feature type="chain" id="PRO_5016653031" evidence="1">
    <location>
        <begin position="20"/>
        <end position="390"/>
    </location>
</feature>
<dbReference type="GO" id="GO:0016740">
    <property type="term" value="F:transferase activity"/>
    <property type="evidence" value="ECO:0007669"/>
    <property type="project" value="UniProtKB-KW"/>
</dbReference>
<dbReference type="PIRSF" id="PIRSF021505">
    <property type="entry name" value="O_gly_hdrol"/>
    <property type="match status" value="1"/>
</dbReference>
<dbReference type="InterPro" id="IPR053169">
    <property type="entry name" value="MUG_Protein"/>
</dbReference>
<keyword evidence="3" id="KW-1185">Reference proteome</keyword>
<dbReference type="Proteomes" id="UP000251889">
    <property type="component" value="Unassembled WGS sequence"/>
</dbReference>
<dbReference type="Gene3D" id="1.50.10.20">
    <property type="match status" value="1"/>
</dbReference>
<dbReference type="Pfam" id="PF03663">
    <property type="entry name" value="Glyco_hydro_76"/>
    <property type="match status" value="1"/>
</dbReference>
<accession>A0A364Y0L4</accession>
<evidence type="ECO:0000313" key="3">
    <source>
        <dbReference type="Proteomes" id="UP000251889"/>
    </source>
</evidence>
<dbReference type="GO" id="GO:0005975">
    <property type="term" value="P:carbohydrate metabolic process"/>
    <property type="evidence" value="ECO:0007669"/>
    <property type="project" value="InterPro"/>
</dbReference>
<keyword evidence="2" id="KW-0808">Transferase</keyword>
<comment type="caution">
    <text evidence="2">The sequence shown here is derived from an EMBL/GenBank/DDBJ whole genome shotgun (WGS) entry which is preliminary data.</text>
</comment>
<dbReference type="PROSITE" id="PS51257">
    <property type="entry name" value="PROKAR_LIPOPROTEIN"/>
    <property type="match status" value="1"/>
</dbReference>
<dbReference type="SUPFAM" id="SSF48208">
    <property type="entry name" value="Six-hairpin glycosidases"/>
    <property type="match status" value="1"/>
</dbReference>
<name>A0A364Y0L4_9BACT</name>
<dbReference type="PANTHER" id="PTHR47791">
    <property type="entry name" value="MEIOTICALLY UP-REGULATED GENE 191 PROTEIN"/>
    <property type="match status" value="1"/>
</dbReference>
<feature type="signal peptide" evidence="1">
    <location>
        <begin position="1"/>
        <end position="19"/>
    </location>
</feature>
<proteinExistence type="predicted"/>
<gene>
    <name evidence="2" type="ORF">DQQ10_16760</name>
</gene>
<dbReference type="OrthoDB" id="2505409at2"/>
<dbReference type="EMBL" id="QMFY01000008">
    <property type="protein sequence ID" value="RAW00195.1"/>
    <property type="molecule type" value="Genomic_DNA"/>
</dbReference>
<evidence type="ECO:0000256" key="1">
    <source>
        <dbReference type="SAM" id="SignalP"/>
    </source>
</evidence>